<dbReference type="GO" id="GO:0016787">
    <property type="term" value="F:hydrolase activity"/>
    <property type="evidence" value="ECO:0007669"/>
    <property type="project" value="UniProtKB-KW"/>
</dbReference>
<dbReference type="AlphaFoldDB" id="A0A371WZW2"/>
<evidence type="ECO:0000256" key="4">
    <source>
        <dbReference type="SAM" id="MobiDB-lite"/>
    </source>
</evidence>
<proteinExistence type="inferred from homology"/>
<evidence type="ECO:0000256" key="3">
    <source>
        <dbReference type="RuleBase" id="RU361235"/>
    </source>
</evidence>
<dbReference type="InterPro" id="IPR019826">
    <property type="entry name" value="Carboxylesterase_B_AS"/>
</dbReference>
<keyword evidence="2 3" id="KW-0378">Hydrolase</keyword>
<evidence type="ECO:0000313" key="6">
    <source>
        <dbReference type="EMBL" id="RFC62476.1"/>
    </source>
</evidence>
<gene>
    <name evidence="6" type="ORF">DYI37_16175</name>
</gene>
<evidence type="ECO:0000313" key="7">
    <source>
        <dbReference type="Proteomes" id="UP000264310"/>
    </source>
</evidence>
<dbReference type="SUPFAM" id="SSF53474">
    <property type="entry name" value="alpha/beta-Hydrolases"/>
    <property type="match status" value="1"/>
</dbReference>
<dbReference type="OrthoDB" id="9775851at2"/>
<name>A0A371WZW2_9HYPH</name>
<evidence type="ECO:0000259" key="5">
    <source>
        <dbReference type="Pfam" id="PF00135"/>
    </source>
</evidence>
<dbReference type="EMBL" id="QURL01000007">
    <property type="protein sequence ID" value="RFC62476.1"/>
    <property type="molecule type" value="Genomic_DNA"/>
</dbReference>
<feature type="region of interest" description="Disordered" evidence="4">
    <location>
        <begin position="479"/>
        <end position="500"/>
    </location>
</feature>
<dbReference type="InterPro" id="IPR002018">
    <property type="entry name" value="CarbesteraseB"/>
</dbReference>
<dbReference type="PROSITE" id="PS00122">
    <property type="entry name" value="CARBOXYLESTERASE_B_1"/>
    <property type="match status" value="1"/>
</dbReference>
<dbReference type="Proteomes" id="UP000264310">
    <property type="component" value="Unassembled WGS sequence"/>
</dbReference>
<keyword evidence="7" id="KW-1185">Reference proteome</keyword>
<evidence type="ECO:0000256" key="2">
    <source>
        <dbReference type="ARBA" id="ARBA00022801"/>
    </source>
</evidence>
<dbReference type="EC" id="3.1.1.-" evidence="3"/>
<dbReference type="Gene3D" id="3.40.50.1820">
    <property type="entry name" value="alpha/beta hydrolase"/>
    <property type="match status" value="1"/>
</dbReference>
<dbReference type="Pfam" id="PF00135">
    <property type="entry name" value="COesterase"/>
    <property type="match status" value="2"/>
</dbReference>
<comment type="similarity">
    <text evidence="1 3">Belongs to the type-B carboxylesterase/lipase family.</text>
</comment>
<protein>
    <recommendedName>
        <fullName evidence="3">Carboxylic ester hydrolase</fullName>
        <ecNumber evidence="3">3.1.1.-</ecNumber>
    </recommendedName>
</protein>
<dbReference type="PANTHER" id="PTHR43142">
    <property type="entry name" value="CARBOXYLIC ESTER HYDROLASE"/>
    <property type="match status" value="1"/>
</dbReference>
<reference evidence="6 7" key="1">
    <citation type="submission" date="2018-08" db="EMBL/GenBank/DDBJ databases">
        <title>Fulvimarina sp. 85, whole genome shotgun sequence.</title>
        <authorList>
            <person name="Tuo L."/>
        </authorList>
    </citation>
    <scope>NUCLEOTIDE SEQUENCE [LARGE SCALE GENOMIC DNA]</scope>
    <source>
        <strain evidence="6 7">85</strain>
    </source>
</reference>
<accession>A0A371WZW2</accession>
<dbReference type="PANTHER" id="PTHR43142:SF1">
    <property type="entry name" value="CARBOXYLIC ESTER HYDROLASE"/>
    <property type="match status" value="1"/>
</dbReference>
<feature type="domain" description="Carboxylesterase type B" evidence="5">
    <location>
        <begin position="361"/>
        <end position="478"/>
    </location>
</feature>
<evidence type="ECO:0000256" key="1">
    <source>
        <dbReference type="ARBA" id="ARBA00005964"/>
    </source>
</evidence>
<sequence length="500" mass="54999">MRSSGVQCVSGSVFVKAPCGLIEGRRRGRVKRFLGIPYAMPPIGQKRFGAPLRRETLPGCYRAVDFGPSAPQRKALPRPLAAIARFASETSEDCLNLHVFTPGRKGRRPVLVFIHGGGFFLGSGSQYAGDELAARGDIVVVSINYRLGLLGFNAFTELFGDDERFVANAGLLDQRMALEWVRDNIEAFGGDPERITIAGESAGAASVGYHLVTDGSKTLFSQAICQSGAVNMFHPRAKAVEISRAAFAMLCPGGNRETLFDLPAGQFVRAFSALSAMFPGIPTMPYVDGRELPDETLPQIYARVKSVPLLIGTNRDEFTLFVDLPGFSFPVGANDLLSWVERTGGAERAERVSGVYSADKSGSTAFGTDILFRSAAIRFAEVHSREAPTFMYRLDWRAKGLLQRLGATHSVDLPLIFDQFLRPFRSVYLGVLPDPARQRLALRMQDHWTHFVRTGRPGEDWPAYAPERRSTMIFGVSDRIEDDPDEPRRTAWEGLDGFVP</sequence>
<comment type="caution">
    <text evidence="6">The sequence shown here is derived from an EMBL/GenBank/DDBJ whole genome shotgun (WGS) entry which is preliminary data.</text>
</comment>
<feature type="domain" description="Carboxylesterase type B" evidence="5">
    <location>
        <begin position="14"/>
        <end position="323"/>
    </location>
</feature>
<dbReference type="InterPro" id="IPR029058">
    <property type="entry name" value="AB_hydrolase_fold"/>
</dbReference>
<organism evidence="6 7">
    <name type="scientific">Fulvimarina endophytica</name>
    <dbReference type="NCBI Taxonomy" id="2293836"/>
    <lineage>
        <taxon>Bacteria</taxon>
        <taxon>Pseudomonadati</taxon>
        <taxon>Pseudomonadota</taxon>
        <taxon>Alphaproteobacteria</taxon>
        <taxon>Hyphomicrobiales</taxon>
        <taxon>Aurantimonadaceae</taxon>
        <taxon>Fulvimarina</taxon>
    </lineage>
</organism>